<feature type="region of interest" description="Disordered" evidence="2">
    <location>
        <begin position="381"/>
        <end position="419"/>
    </location>
</feature>
<accession>A0ABP1RNZ6</accession>
<keyword evidence="4" id="KW-1185">Reference proteome</keyword>
<feature type="coiled-coil region" evidence="1">
    <location>
        <begin position="99"/>
        <end position="126"/>
    </location>
</feature>
<evidence type="ECO:0000313" key="3">
    <source>
        <dbReference type="EMBL" id="CAL8132007.1"/>
    </source>
</evidence>
<sequence>MDQFTNFQQQLLSPYYQPPYPQCPPNFNNMTPWLSPGMGFPQSGNNPCAQPQFTKTPLLPDPYPKPATSTTCYPIPVPVQPTIPHFVYQEIYQTVMAKNRVCFEKNKLLQEENEDLKKQLSNLQEMPKKKRVRFDLECKEENSEAKMYKEALSTKRIKCETLIREKNEMSGKIYELEKDISNLKSKLQVGKNANKELSFKVYTLQKTIHQFKNTMKGYTSAHKNELESQQQVFNNKLEDCNEAFQNEIQNYEDLATKMHHQMQENMDMQDEMNKIKQENASLMSELKMEKEKRQCSTQCASEQENQELWRLVDPELRKGRKRTTKMPVPPVSQETPEESNSGFKLQPDNPVATLESMEACQTTTPSDAHPPPIVIDVEMEDEAPTSSANVEETANGTRGDSHNGNKSSSSEKRSGKYSDMTKKELIADLKLSDQIIEAMTKDQQRMNRMESLLHKENERLTKKLSDSLQKADAERTRAEDMYKKYSETTLFNKVAEESSTQRFFKEKHYEETIEKIKTESDKRVRDLQNELRDSSIEIGILTRELEQAKRPLEKEKDFCSIIRTISTALEMFVELDDVKEQLGLLGETVTQRYEDATKDSRNESKEFDVAKKIAKLGDEELSERAP</sequence>
<organism evidence="3 4">
    <name type="scientific">Orchesella dallaii</name>
    <dbReference type="NCBI Taxonomy" id="48710"/>
    <lineage>
        <taxon>Eukaryota</taxon>
        <taxon>Metazoa</taxon>
        <taxon>Ecdysozoa</taxon>
        <taxon>Arthropoda</taxon>
        <taxon>Hexapoda</taxon>
        <taxon>Collembola</taxon>
        <taxon>Entomobryomorpha</taxon>
        <taxon>Entomobryoidea</taxon>
        <taxon>Orchesellidae</taxon>
        <taxon>Orchesellinae</taxon>
        <taxon>Orchesella</taxon>
    </lineage>
</organism>
<dbReference type="EMBL" id="CAXLJM020000091">
    <property type="protein sequence ID" value="CAL8132007.1"/>
    <property type="molecule type" value="Genomic_DNA"/>
</dbReference>
<proteinExistence type="predicted"/>
<gene>
    <name evidence="3" type="ORF">ODALV1_LOCUS24429</name>
</gene>
<feature type="coiled-coil region" evidence="1">
    <location>
        <begin position="223"/>
        <end position="292"/>
    </location>
</feature>
<comment type="caution">
    <text evidence="3">The sequence shown here is derived from an EMBL/GenBank/DDBJ whole genome shotgun (WGS) entry which is preliminary data.</text>
</comment>
<protein>
    <submittedName>
        <fullName evidence="3">Uncharacterized protein</fullName>
    </submittedName>
</protein>
<evidence type="ECO:0000256" key="2">
    <source>
        <dbReference type="SAM" id="MobiDB-lite"/>
    </source>
</evidence>
<feature type="compositionally biased region" description="Polar residues" evidence="2">
    <location>
        <begin position="332"/>
        <end position="343"/>
    </location>
</feature>
<dbReference type="Proteomes" id="UP001642540">
    <property type="component" value="Unassembled WGS sequence"/>
</dbReference>
<feature type="region of interest" description="Disordered" evidence="2">
    <location>
        <begin position="314"/>
        <end position="348"/>
    </location>
</feature>
<feature type="compositionally biased region" description="Polar residues" evidence="2">
    <location>
        <begin position="384"/>
        <end position="398"/>
    </location>
</feature>
<keyword evidence="1" id="KW-0175">Coiled coil</keyword>
<name>A0ABP1RNZ6_9HEXA</name>
<feature type="compositionally biased region" description="Basic and acidic residues" evidence="2">
    <location>
        <begin position="399"/>
        <end position="419"/>
    </location>
</feature>
<reference evidence="3 4" key="1">
    <citation type="submission" date="2024-08" db="EMBL/GenBank/DDBJ databases">
        <authorList>
            <person name="Cucini C."/>
            <person name="Frati F."/>
        </authorList>
    </citation>
    <scope>NUCLEOTIDE SEQUENCE [LARGE SCALE GENOMIC DNA]</scope>
</reference>
<evidence type="ECO:0000256" key="1">
    <source>
        <dbReference type="SAM" id="Coils"/>
    </source>
</evidence>
<evidence type="ECO:0000313" key="4">
    <source>
        <dbReference type="Proteomes" id="UP001642540"/>
    </source>
</evidence>